<sequence>MRPGSYRYPERGYENMLTLGLGGSNHDFSACLVSDGRIAAGIEEERVRRVKYSVGVNSLFNQSWRYCLDMVERKLADVDVIVADNTLLAPAYFPFRKRIHLINHHMAHAASAFYPSPFERAAILVVDGAGSLLEGKGVETLTTAIGDGTAITELSKVYGTNWSTDGLSALQVYQAGDSDHSLGYMYKAVSRAIGFVLYEDRHWYLSEDGKTMGLAPYGGPRYCETFRKYVTLLPDGRFELHLKNGGLLDFIEHALDGYEGEERFARGADLAYAAQDTLEEVLLHVARQLHADTGLTDLCLAGGVALNCVANGRILRETPFENVFVQPAAGDGGCAVGNAYYGYHVIGEQPRKEPARTAQRHAYLGRSYSDAEIRTALDASGLPYRKIEKPAETGAELLSGGALLGWFTGGSEFGPRALGHRSILADPRRAEMKDIINMRVKHREEFRPFAPAVLREHASEYFDLDIESPYMLIVAPVRPDKQQEVPAIVHVDGTARVQTVTRADNGRYRELIEHFHGLTGVPVVLNTSFNDRGAPIVETPEQALDFYGGSRLDHLIIEDYLVAHSVEDLDSALQSGSAN</sequence>
<reference evidence="4 5" key="1">
    <citation type="submission" date="2024-12" db="EMBL/GenBank/DDBJ databases">
        <title>Forecasting of Potato common scab and diversities of Pathogenic streptomyces spp. in china.</title>
        <authorList>
            <person name="Handique U."/>
            <person name="Wu J."/>
        </authorList>
    </citation>
    <scope>NUCLEOTIDE SEQUENCE [LARGE SCALE GENOMIC DNA]</scope>
    <source>
        <strain evidence="4 5">ZRIMU1530</strain>
    </source>
</reference>
<comment type="similarity">
    <text evidence="1">Belongs to the NodU/CmcH family.</text>
</comment>
<dbReference type="SUPFAM" id="SSF53067">
    <property type="entry name" value="Actin-like ATPase domain"/>
    <property type="match status" value="1"/>
</dbReference>
<dbReference type="Pfam" id="PF02543">
    <property type="entry name" value="Carbam_trans_N"/>
    <property type="match status" value="1"/>
</dbReference>
<feature type="domain" description="Carbamoyltransferase C-terminal" evidence="3">
    <location>
        <begin position="395"/>
        <end position="563"/>
    </location>
</feature>
<dbReference type="Gene3D" id="3.90.870.20">
    <property type="entry name" value="Carbamoyltransferase, C-terminal domain"/>
    <property type="match status" value="1"/>
</dbReference>
<dbReference type="InterPro" id="IPR038152">
    <property type="entry name" value="Carbam_trans_C_sf"/>
</dbReference>
<feature type="domain" description="Carbamoyltransferase" evidence="2">
    <location>
        <begin position="95"/>
        <end position="339"/>
    </location>
</feature>
<dbReference type="RefSeq" id="WP_409134752.1">
    <property type="nucleotide sequence ID" value="NZ_JBJVNI010000013.1"/>
</dbReference>
<dbReference type="PANTHER" id="PTHR34847:SF1">
    <property type="entry name" value="NODULATION PROTEIN U"/>
    <property type="match status" value="1"/>
</dbReference>
<evidence type="ECO:0000259" key="2">
    <source>
        <dbReference type="Pfam" id="PF02543"/>
    </source>
</evidence>
<dbReference type="Pfam" id="PF16861">
    <property type="entry name" value="Carbam_trans_C"/>
    <property type="match status" value="1"/>
</dbReference>
<keyword evidence="5" id="KW-1185">Reference proteome</keyword>
<evidence type="ECO:0000259" key="3">
    <source>
        <dbReference type="Pfam" id="PF16861"/>
    </source>
</evidence>
<accession>A0ABW9HUJ8</accession>
<dbReference type="PANTHER" id="PTHR34847">
    <property type="entry name" value="NODULATION PROTEIN U"/>
    <property type="match status" value="1"/>
</dbReference>
<evidence type="ECO:0000313" key="4">
    <source>
        <dbReference type="EMBL" id="MFM9611799.1"/>
    </source>
</evidence>
<evidence type="ECO:0000313" key="5">
    <source>
        <dbReference type="Proteomes" id="UP001631957"/>
    </source>
</evidence>
<dbReference type="Gene3D" id="3.30.420.40">
    <property type="match status" value="1"/>
</dbReference>
<dbReference type="InterPro" id="IPR031730">
    <property type="entry name" value="Carbam_trans_C"/>
</dbReference>
<dbReference type="EMBL" id="JBJVNI010000013">
    <property type="protein sequence ID" value="MFM9611799.1"/>
    <property type="molecule type" value="Genomic_DNA"/>
</dbReference>
<dbReference type="Proteomes" id="UP001631957">
    <property type="component" value="Unassembled WGS sequence"/>
</dbReference>
<dbReference type="InterPro" id="IPR043129">
    <property type="entry name" value="ATPase_NBD"/>
</dbReference>
<comment type="caution">
    <text evidence="4">The sequence shown here is derived from an EMBL/GenBank/DDBJ whole genome shotgun (WGS) entry which is preliminary data.</text>
</comment>
<gene>
    <name evidence="4" type="ORF">ACKI18_24175</name>
</gene>
<dbReference type="InterPro" id="IPR051338">
    <property type="entry name" value="NodU/CmcH_Carbamoyltrnsfr"/>
</dbReference>
<name>A0ABW9HUJ8_9ACTN</name>
<protein>
    <submittedName>
        <fullName evidence="4">Carbamoyltransferase</fullName>
    </submittedName>
</protein>
<evidence type="ECO:0000256" key="1">
    <source>
        <dbReference type="ARBA" id="ARBA00006129"/>
    </source>
</evidence>
<proteinExistence type="inferred from homology"/>
<organism evidence="4 5">
    <name type="scientific">Streptomyces niveiscabiei</name>
    <dbReference type="NCBI Taxonomy" id="164115"/>
    <lineage>
        <taxon>Bacteria</taxon>
        <taxon>Bacillati</taxon>
        <taxon>Actinomycetota</taxon>
        <taxon>Actinomycetes</taxon>
        <taxon>Kitasatosporales</taxon>
        <taxon>Streptomycetaceae</taxon>
        <taxon>Streptomyces</taxon>
    </lineage>
</organism>
<dbReference type="CDD" id="cd24098">
    <property type="entry name" value="ASKHA_NBD_TobZ_N"/>
    <property type="match status" value="1"/>
</dbReference>
<dbReference type="InterPro" id="IPR003696">
    <property type="entry name" value="Carbtransf_dom"/>
</dbReference>